<dbReference type="GO" id="GO:0005737">
    <property type="term" value="C:cytoplasm"/>
    <property type="evidence" value="ECO:0007669"/>
    <property type="project" value="UniProtKB-SubCell"/>
</dbReference>
<keyword evidence="2 9" id="KW-0547">Nucleotide-binding</keyword>
<keyword evidence="3 9" id="KW-0227">DNA damage</keyword>
<dbReference type="GO" id="GO:0016787">
    <property type="term" value="F:hydrolase activity"/>
    <property type="evidence" value="ECO:0007669"/>
    <property type="project" value="UniProtKB-KW"/>
</dbReference>
<dbReference type="InterPro" id="IPR036390">
    <property type="entry name" value="WH_DNA-bd_sf"/>
</dbReference>
<dbReference type="Gene3D" id="1.10.10.10">
    <property type="entry name" value="Winged helix-like DNA-binding domain superfamily/Winged helix DNA-binding domain"/>
    <property type="match status" value="1"/>
</dbReference>
<dbReference type="PANTHER" id="PTHR42848">
    <property type="match status" value="1"/>
</dbReference>
<dbReference type="NCBIfam" id="TIGR00635">
    <property type="entry name" value="ruvB"/>
    <property type="match status" value="1"/>
</dbReference>
<feature type="binding site" evidence="9">
    <location>
        <position position="315"/>
    </location>
    <ligand>
        <name>DNA</name>
        <dbReference type="ChEBI" id="CHEBI:16991"/>
    </ligand>
</feature>
<dbReference type="InterPro" id="IPR036388">
    <property type="entry name" value="WH-like_DNA-bd_sf"/>
</dbReference>
<accession>A0A7V5J034</accession>
<dbReference type="Pfam" id="PF05496">
    <property type="entry name" value="RuvB_N"/>
    <property type="match status" value="1"/>
</dbReference>
<feature type="binding site" evidence="9">
    <location>
        <position position="62"/>
    </location>
    <ligand>
        <name>ATP</name>
        <dbReference type="ChEBI" id="CHEBI:30616"/>
    </ligand>
</feature>
<organism evidence="11">
    <name type="scientific">candidate division WWE3 bacterium</name>
    <dbReference type="NCBI Taxonomy" id="2053526"/>
    <lineage>
        <taxon>Bacteria</taxon>
        <taxon>Katanobacteria</taxon>
    </lineage>
</organism>
<dbReference type="InterPro" id="IPR008824">
    <property type="entry name" value="RuvB-like_N"/>
</dbReference>
<dbReference type="InterPro" id="IPR041445">
    <property type="entry name" value="AAA_lid_4"/>
</dbReference>
<keyword evidence="4 9" id="KW-0378">Hydrolase</keyword>
<comment type="domain">
    <text evidence="9">Has 3 domains, the large (RuvB-L) and small ATPase (RuvB-S) domains and the C-terminal head (RuvB-H) domain. The head domain binds DNA, while the ATPase domains jointly bind ATP, ADP or are empty depending on the state of the subunit in the translocation cycle. During a single DNA translocation step the structure of each domain remains the same, but their relative positions change.</text>
</comment>
<evidence type="ECO:0000313" key="11">
    <source>
        <dbReference type="EMBL" id="HHH14222.1"/>
    </source>
</evidence>
<dbReference type="InterPro" id="IPR008823">
    <property type="entry name" value="RuvB_wg_C"/>
</dbReference>
<feature type="binding site" evidence="9">
    <location>
        <position position="66"/>
    </location>
    <ligand>
        <name>ATP</name>
        <dbReference type="ChEBI" id="CHEBI:30616"/>
    </ligand>
</feature>
<keyword evidence="8 9" id="KW-0234">DNA repair</keyword>
<feature type="binding site" evidence="9">
    <location>
        <position position="310"/>
    </location>
    <ligand>
        <name>DNA</name>
        <dbReference type="ChEBI" id="CHEBI:16991"/>
    </ligand>
</feature>
<keyword evidence="1 9" id="KW-0963">Cytoplasm</keyword>
<name>A0A7V5J034_UNCKA</name>
<evidence type="ECO:0000256" key="1">
    <source>
        <dbReference type="ARBA" id="ARBA00022490"/>
    </source>
</evidence>
<dbReference type="CDD" id="cd00009">
    <property type="entry name" value="AAA"/>
    <property type="match status" value="1"/>
</dbReference>
<dbReference type="SUPFAM" id="SSF52540">
    <property type="entry name" value="P-loop containing nucleoside triphosphate hydrolases"/>
    <property type="match status" value="1"/>
</dbReference>
<dbReference type="InterPro" id="IPR027417">
    <property type="entry name" value="P-loop_NTPase"/>
</dbReference>
<feature type="region of interest" description="Small ATPAse domain (RuvB-S)" evidence="9">
    <location>
        <begin position="182"/>
        <end position="252"/>
    </location>
</feature>
<dbReference type="GO" id="GO:0009378">
    <property type="term" value="F:four-way junction helicase activity"/>
    <property type="evidence" value="ECO:0007669"/>
    <property type="project" value="InterPro"/>
</dbReference>
<comment type="caution">
    <text evidence="11">The sequence shown here is derived from an EMBL/GenBank/DDBJ whole genome shotgun (WGS) entry which is preliminary data.</text>
</comment>
<feature type="binding site" evidence="9">
    <location>
        <position position="67"/>
    </location>
    <ligand>
        <name>ATP</name>
        <dbReference type="ChEBI" id="CHEBI:30616"/>
    </ligand>
</feature>
<dbReference type="Pfam" id="PF17864">
    <property type="entry name" value="AAA_lid_4"/>
    <property type="match status" value="1"/>
</dbReference>
<feature type="binding site" evidence="9">
    <location>
        <position position="171"/>
    </location>
    <ligand>
        <name>ATP</name>
        <dbReference type="ChEBI" id="CHEBI:30616"/>
    </ligand>
</feature>
<keyword evidence="5 9" id="KW-0067">ATP-binding</keyword>
<dbReference type="GO" id="GO:0000400">
    <property type="term" value="F:four-way junction DNA binding"/>
    <property type="evidence" value="ECO:0007669"/>
    <property type="project" value="UniProtKB-UniRule"/>
</dbReference>
<proteinExistence type="inferred from homology"/>
<feature type="binding site" evidence="9">
    <location>
        <position position="65"/>
    </location>
    <ligand>
        <name>ATP</name>
        <dbReference type="ChEBI" id="CHEBI:30616"/>
    </ligand>
</feature>
<comment type="catalytic activity">
    <reaction evidence="9">
        <text>ATP + H2O = ADP + phosphate + H(+)</text>
        <dbReference type="Rhea" id="RHEA:13065"/>
        <dbReference type="ChEBI" id="CHEBI:15377"/>
        <dbReference type="ChEBI" id="CHEBI:15378"/>
        <dbReference type="ChEBI" id="CHEBI:30616"/>
        <dbReference type="ChEBI" id="CHEBI:43474"/>
        <dbReference type="ChEBI" id="CHEBI:456216"/>
    </reaction>
</comment>
<dbReference type="SUPFAM" id="SSF46785">
    <property type="entry name" value="Winged helix' DNA-binding domain"/>
    <property type="match status" value="1"/>
</dbReference>
<keyword evidence="6 9" id="KW-0238">DNA-binding</keyword>
<dbReference type="GO" id="GO:0006281">
    <property type="term" value="P:DNA repair"/>
    <property type="evidence" value="ECO:0007669"/>
    <property type="project" value="UniProtKB-UniRule"/>
</dbReference>
<reference evidence="11" key="1">
    <citation type="journal article" date="2020" name="mSystems">
        <title>Genome- and Community-Level Interaction Insights into Carbon Utilization and Element Cycling Functions of Hydrothermarchaeota in Hydrothermal Sediment.</title>
        <authorList>
            <person name="Zhou Z."/>
            <person name="Liu Y."/>
            <person name="Xu W."/>
            <person name="Pan J."/>
            <person name="Luo Z.H."/>
            <person name="Li M."/>
        </authorList>
    </citation>
    <scope>NUCLEOTIDE SEQUENCE [LARGE SCALE GENOMIC DNA]</scope>
    <source>
        <strain evidence="11">HyVt-517</strain>
    </source>
</reference>
<dbReference type="Gene3D" id="3.40.50.300">
    <property type="entry name" value="P-loop containing nucleotide triphosphate hydrolases"/>
    <property type="match status" value="1"/>
</dbReference>
<feature type="binding site" evidence="9">
    <location>
        <position position="22"/>
    </location>
    <ligand>
        <name>ATP</name>
        <dbReference type="ChEBI" id="CHEBI:30616"/>
    </ligand>
</feature>
<dbReference type="AlphaFoldDB" id="A0A7V5J034"/>
<dbReference type="GO" id="GO:0048476">
    <property type="term" value="C:Holliday junction resolvase complex"/>
    <property type="evidence" value="ECO:0007669"/>
    <property type="project" value="UniProtKB-UniRule"/>
</dbReference>
<comment type="caution">
    <text evidence="9">Lacks conserved residue(s) required for the propagation of feature annotation.</text>
</comment>
<dbReference type="EMBL" id="DRNS01000058">
    <property type="protein sequence ID" value="HHH14222.1"/>
    <property type="molecule type" value="Genomic_DNA"/>
</dbReference>
<dbReference type="HAMAP" id="MF_00016">
    <property type="entry name" value="DNA_HJ_migration_RuvB"/>
    <property type="match status" value="1"/>
</dbReference>
<keyword evidence="7 9" id="KW-0233">DNA recombination</keyword>
<feature type="binding site" evidence="9">
    <location>
        <position position="66"/>
    </location>
    <ligand>
        <name>Mg(2+)</name>
        <dbReference type="ChEBI" id="CHEBI:18420"/>
    </ligand>
</feature>
<evidence type="ECO:0000256" key="8">
    <source>
        <dbReference type="ARBA" id="ARBA00023204"/>
    </source>
</evidence>
<dbReference type="Pfam" id="PF05491">
    <property type="entry name" value="WHD_RuvB"/>
    <property type="match status" value="1"/>
</dbReference>
<comment type="similarity">
    <text evidence="9">Belongs to the RuvB family.</text>
</comment>
<feature type="domain" description="AAA+ ATPase" evidence="10">
    <location>
        <begin position="51"/>
        <end position="182"/>
    </location>
</feature>
<dbReference type="EC" id="3.6.4.-" evidence="9"/>
<evidence type="ECO:0000256" key="6">
    <source>
        <dbReference type="ARBA" id="ARBA00023125"/>
    </source>
</evidence>
<feature type="binding site" evidence="9">
    <location>
        <begin position="128"/>
        <end position="130"/>
    </location>
    <ligand>
        <name>ATP</name>
        <dbReference type="ChEBI" id="CHEBI:30616"/>
    </ligand>
</feature>
<feature type="binding site" evidence="9">
    <location>
        <position position="181"/>
    </location>
    <ligand>
        <name>ATP</name>
        <dbReference type="ChEBI" id="CHEBI:30616"/>
    </ligand>
</feature>
<dbReference type="PANTHER" id="PTHR42848:SF1">
    <property type="entry name" value="HOLLIDAY JUNCTION BRANCH MIGRATION COMPLEX SUBUNIT RUVB"/>
    <property type="match status" value="1"/>
</dbReference>
<gene>
    <name evidence="9 11" type="primary">ruvB</name>
    <name evidence="11" type="ORF">ENJ78_00760</name>
</gene>
<dbReference type="InterPro" id="IPR003593">
    <property type="entry name" value="AAA+_ATPase"/>
</dbReference>
<feature type="region of interest" description="Head domain (RuvB-H)" evidence="9">
    <location>
        <begin position="255"/>
        <end position="329"/>
    </location>
</feature>
<dbReference type="Proteomes" id="UP000886106">
    <property type="component" value="Unassembled WGS sequence"/>
</dbReference>
<evidence type="ECO:0000256" key="5">
    <source>
        <dbReference type="ARBA" id="ARBA00022840"/>
    </source>
</evidence>
<feature type="binding site" evidence="9">
    <location>
        <position position="21"/>
    </location>
    <ligand>
        <name>ATP</name>
        <dbReference type="ChEBI" id="CHEBI:30616"/>
    </ligand>
</feature>
<evidence type="ECO:0000256" key="9">
    <source>
        <dbReference type="HAMAP-Rule" id="MF_00016"/>
    </source>
</evidence>
<protein>
    <recommendedName>
        <fullName evidence="9">Holliday junction branch migration complex subunit RuvB</fullName>
        <ecNumber evidence="9">3.6.4.-</ecNumber>
    </recommendedName>
</protein>
<dbReference type="SMART" id="SM00382">
    <property type="entry name" value="AAA"/>
    <property type="match status" value="1"/>
</dbReference>
<comment type="subcellular location">
    <subcellularLocation>
        <location evidence="9">Cytoplasm</location>
    </subcellularLocation>
</comment>
<dbReference type="Gene3D" id="1.10.8.60">
    <property type="match status" value="1"/>
</dbReference>
<evidence type="ECO:0000256" key="2">
    <source>
        <dbReference type="ARBA" id="ARBA00022741"/>
    </source>
</evidence>
<evidence type="ECO:0000259" key="10">
    <source>
        <dbReference type="SMART" id="SM00382"/>
    </source>
</evidence>
<evidence type="ECO:0000256" key="4">
    <source>
        <dbReference type="ARBA" id="ARBA00022801"/>
    </source>
</evidence>
<feature type="region of interest" description="Large ATPase domain (RuvB-L)" evidence="9">
    <location>
        <begin position="1"/>
        <end position="181"/>
    </location>
</feature>
<dbReference type="GO" id="GO:0005524">
    <property type="term" value="F:ATP binding"/>
    <property type="evidence" value="ECO:0007669"/>
    <property type="project" value="UniProtKB-UniRule"/>
</dbReference>
<sequence length="329" mass="36708">MLDNTFISQDTPDLKELDETLRPRFFREFVGQEETKKIKIFVEAAKKRGDVLEHFLFYGPPGLGKTTLAHILANEMGKSLKTITGPSISKVGDLTAVLTNLSEGDFLFIDEIHRLPSAVEEVLYSAMEDYALDIVLGKGPSARTARIDLQPFTLVGATTKAGLLTKPLRDRFGSIHKLKFYSNKALAIIVKRSAKILNVPIQEEAALEIAKRSRGTPRIANRLLKRVRDISQFNKESTITVNSVYKACEILNIDSEGLDNEDRHYLRVILNDFEGGPVGLSTLCASLSEDKTTIEEVIEPLLIKKGFLKRTPSGRVITQKGRDHLAKFK</sequence>
<comment type="function">
    <text evidence="9">The RuvA-RuvB-RuvC complex processes Holliday junction (HJ) DNA during genetic recombination and DNA repair, while the RuvA-RuvB complex plays an important role in the rescue of blocked DNA replication forks via replication fork reversal (RFR). RuvA specifically binds to HJ cruciform DNA, conferring on it an open structure. The RuvB hexamer acts as an ATP-dependent pump, pulling dsDNA into and through the RuvAB complex. RuvB forms 2 homohexamers on either side of HJ DNA bound by 1 or 2 RuvA tetramers; 4 subunits per hexamer contact DNA at a time. Coordinated motions by a converter formed by DNA-disengaged RuvB subunits stimulates ATP hydrolysis and nucleotide exchange. Immobilization of the converter enables RuvB to convert the ATP-contained energy into a lever motion, pulling 2 nucleotides of DNA out of the RuvA tetramer per ATP hydrolyzed, thus driving DNA branch migration. The RuvB motors rotate together with the DNA substrate, which together with the progressing nucleotide cycle form the mechanistic basis for DNA recombination by continuous HJ branch migration. Branch migration allows RuvC to scan DNA until it finds its consensus sequence, where it cleaves and resolves cruciform DNA.</text>
</comment>
<evidence type="ECO:0000256" key="7">
    <source>
        <dbReference type="ARBA" id="ARBA00023172"/>
    </source>
</evidence>
<comment type="subunit">
    <text evidence="9">Homohexamer. Forms an RuvA(8)-RuvB(12)-Holliday junction (HJ) complex. HJ DNA is sandwiched between 2 RuvA tetramers; dsDNA enters through RuvA and exits via RuvB. An RuvB hexamer assembles on each DNA strand where it exits the tetramer. Each RuvB hexamer is contacted by two RuvA subunits (via domain III) on 2 adjacent RuvB subunits; this complex drives branch migration. In the full resolvosome a probable DNA-RuvA(4)-RuvB(12)-RuvC(2) complex forms which resolves the HJ.</text>
</comment>
<evidence type="ECO:0000256" key="3">
    <source>
        <dbReference type="ARBA" id="ARBA00022763"/>
    </source>
</evidence>
<dbReference type="GO" id="GO:0006310">
    <property type="term" value="P:DNA recombination"/>
    <property type="evidence" value="ECO:0007669"/>
    <property type="project" value="UniProtKB-UniRule"/>
</dbReference>
<feature type="binding site" evidence="9">
    <location>
        <position position="218"/>
    </location>
    <ligand>
        <name>ATP</name>
        <dbReference type="ChEBI" id="CHEBI:30616"/>
    </ligand>
</feature>
<keyword evidence="11" id="KW-0347">Helicase</keyword>
<dbReference type="InterPro" id="IPR004605">
    <property type="entry name" value="DNA_helicase_Holl-junc_RuvB"/>
</dbReference>
<dbReference type="NCBIfam" id="NF000868">
    <property type="entry name" value="PRK00080.1"/>
    <property type="match status" value="1"/>
</dbReference>